<dbReference type="GO" id="GO:0000981">
    <property type="term" value="F:DNA-binding transcription factor activity, RNA polymerase II-specific"/>
    <property type="evidence" value="ECO:0007669"/>
    <property type="project" value="TreeGrafter"/>
</dbReference>
<keyword evidence="5" id="KW-0804">Transcription</keyword>
<dbReference type="STRING" id="7167.A0A182FMJ0"/>
<dbReference type="InterPro" id="IPR013767">
    <property type="entry name" value="PAS_fold"/>
</dbReference>
<dbReference type="SUPFAM" id="SSF47459">
    <property type="entry name" value="HLH, helix-loop-helix DNA-binding domain"/>
    <property type="match status" value="1"/>
</dbReference>
<dbReference type="Pfam" id="PF14598">
    <property type="entry name" value="PAS_11"/>
    <property type="match status" value="1"/>
</dbReference>
<dbReference type="Gene3D" id="3.30.450.20">
    <property type="entry name" value="PAS domain"/>
    <property type="match status" value="2"/>
</dbReference>
<evidence type="ECO:0000256" key="3">
    <source>
        <dbReference type="ARBA" id="ARBA00023015"/>
    </source>
</evidence>
<dbReference type="SMART" id="SM00091">
    <property type="entry name" value="PAS"/>
    <property type="match status" value="2"/>
</dbReference>
<name>A0A182FMJ0_ANOAL</name>
<keyword evidence="6" id="KW-0539">Nucleus</keyword>
<dbReference type="GeneID" id="118457849"/>
<feature type="region of interest" description="Disordered" evidence="7">
    <location>
        <begin position="539"/>
        <end position="558"/>
    </location>
</feature>
<dbReference type="PANTHER" id="PTHR23043">
    <property type="entry name" value="HYPOXIA-INDUCIBLE FACTOR 1 ALPHA"/>
    <property type="match status" value="1"/>
</dbReference>
<dbReference type="InterPro" id="IPR011598">
    <property type="entry name" value="bHLH_dom"/>
</dbReference>
<evidence type="ECO:0000256" key="1">
    <source>
        <dbReference type="ARBA" id="ARBA00004123"/>
    </source>
</evidence>
<keyword evidence="4" id="KW-0238">DNA-binding</keyword>
<dbReference type="GO" id="GO:0005634">
    <property type="term" value="C:nucleus"/>
    <property type="evidence" value="ECO:0007669"/>
    <property type="project" value="UniProtKB-SubCell"/>
</dbReference>
<organism evidence="8 9">
    <name type="scientific">Anopheles albimanus</name>
    <name type="common">New world malaria mosquito</name>
    <dbReference type="NCBI Taxonomy" id="7167"/>
    <lineage>
        <taxon>Eukaryota</taxon>
        <taxon>Metazoa</taxon>
        <taxon>Ecdysozoa</taxon>
        <taxon>Arthropoda</taxon>
        <taxon>Hexapoda</taxon>
        <taxon>Insecta</taxon>
        <taxon>Pterygota</taxon>
        <taxon>Neoptera</taxon>
        <taxon>Endopterygota</taxon>
        <taxon>Diptera</taxon>
        <taxon>Nematocera</taxon>
        <taxon>Culicoidea</taxon>
        <taxon>Culicidae</taxon>
        <taxon>Anophelinae</taxon>
        <taxon>Anopheles</taxon>
    </lineage>
</organism>
<dbReference type="AlphaFoldDB" id="A0A182FMJ0"/>
<reference evidence="8" key="2">
    <citation type="submission" date="2022-08" db="UniProtKB">
        <authorList>
            <consortium name="EnsemblMetazoa"/>
        </authorList>
    </citation>
    <scope>IDENTIFICATION</scope>
    <source>
        <strain evidence="8">STECLA/ALBI9_A</strain>
    </source>
</reference>
<dbReference type="RefSeq" id="XP_035775633.1">
    <property type="nucleotide sequence ID" value="XM_035919740.1"/>
</dbReference>
<dbReference type="InterPro" id="IPR000014">
    <property type="entry name" value="PAS"/>
</dbReference>
<dbReference type="CDD" id="cd00130">
    <property type="entry name" value="PAS"/>
    <property type="match status" value="2"/>
</dbReference>
<keyword evidence="9" id="KW-1185">Reference proteome</keyword>
<dbReference type="GO" id="GO:0045165">
    <property type="term" value="P:cell fate commitment"/>
    <property type="evidence" value="ECO:0007669"/>
    <property type="project" value="UniProtKB-ARBA"/>
</dbReference>
<dbReference type="FunFam" id="3.30.450.20:FF:000025">
    <property type="entry name" value="Neuronal PAS domain protein 3 isoform 1"/>
    <property type="match status" value="1"/>
</dbReference>
<dbReference type="Pfam" id="PF00989">
    <property type="entry name" value="PAS"/>
    <property type="match status" value="1"/>
</dbReference>
<dbReference type="OrthoDB" id="6021714at2759"/>
<evidence type="ECO:0000256" key="2">
    <source>
        <dbReference type="ARBA" id="ARBA00022737"/>
    </source>
</evidence>
<dbReference type="InterPro" id="IPR036638">
    <property type="entry name" value="HLH_DNA-bd_sf"/>
</dbReference>
<evidence type="ECO:0000313" key="9">
    <source>
        <dbReference type="Proteomes" id="UP000069272"/>
    </source>
</evidence>
<reference evidence="8 9" key="1">
    <citation type="journal article" date="2017" name="G3 (Bethesda)">
        <title>The Physical Genome Mapping of Anopheles albimanus Corrected Scaffold Misassemblies and Identified Interarm Rearrangements in Genus Anopheles.</title>
        <authorList>
            <person name="Artemov G.N."/>
            <person name="Peery A.N."/>
            <person name="Jiang X."/>
            <person name="Tu Z."/>
            <person name="Stegniy V.N."/>
            <person name="Sharakhova M.V."/>
            <person name="Sharakhov I.V."/>
        </authorList>
    </citation>
    <scope>NUCLEOTIDE SEQUENCE [LARGE SCALE GENOMIC DNA]</scope>
    <source>
        <strain evidence="8 9">ALBI9_A</strain>
    </source>
</reference>
<dbReference type="PROSITE" id="PS50112">
    <property type="entry name" value="PAS"/>
    <property type="match status" value="2"/>
</dbReference>
<dbReference type="SUPFAM" id="SSF55785">
    <property type="entry name" value="PYP-like sensor domain (PAS domain)"/>
    <property type="match status" value="2"/>
</dbReference>
<proteinExistence type="predicted"/>
<evidence type="ECO:0000256" key="5">
    <source>
        <dbReference type="ARBA" id="ARBA00023163"/>
    </source>
</evidence>
<dbReference type="FunFam" id="3.30.450.20:FF:000054">
    <property type="entry name" value="Trachealess, isoform D"/>
    <property type="match status" value="1"/>
</dbReference>
<dbReference type="SMART" id="SM00353">
    <property type="entry name" value="HLH"/>
    <property type="match status" value="1"/>
</dbReference>
<dbReference type="PANTHER" id="PTHR23043:SF26">
    <property type="entry name" value="PROTEIN TRACHEALESS"/>
    <property type="match status" value="1"/>
</dbReference>
<dbReference type="GO" id="GO:0045944">
    <property type="term" value="P:positive regulation of transcription by RNA polymerase II"/>
    <property type="evidence" value="ECO:0007669"/>
    <property type="project" value="UniProtKB-ARBA"/>
</dbReference>
<feature type="compositionally biased region" description="Polar residues" evidence="7">
    <location>
        <begin position="646"/>
        <end position="655"/>
    </location>
</feature>
<protein>
    <submittedName>
        <fullName evidence="8">Uncharacterized protein</fullName>
    </submittedName>
</protein>
<dbReference type="EnsemblMetazoa" id="AALB007750-RA">
    <property type="protein sequence ID" value="AALB007750-PA"/>
    <property type="gene ID" value="AALB007750"/>
</dbReference>
<accession>A0A182FMJ0</accession>
<dbReference type="VEuPathDB" id="VectorBase:AALB20_030562"/>
<evidence type="ECO:0000256" key="7">
    <source>
        <dbReference type="SAM" id="MobiDB-lite"/>
    </source>
</evidence>
<feature type="region of interest" description="Disordered" evidence="7">
    <location>
        <begin position="484"/>
        <end position="503"/>
    </location>
</feature>
<dbReference type="GO" id="GO:0000977">
    <property type="term" value="F:RNA polymerase II transcription regulatory region sequence-specific DNA binding"/>
    <property type="evidence" value="ECO:0007669"/>
    <property type="project" value="TreeGrafter"/>
</dbReference>
<dbReference type="GO" id="GO:0046983">
    <property type="term" value="F:protein dimerization activity"/>
    <property type="evidence" value="ECO:0007669"/>
    <property type="project" value="InterPro"/>
</dbReference>
<dbReference type="Proteomes" id="UP000069272">
    <property type="component" value="Chromosome X"/>
</dbReference>
<evidence type="ECO:0000313" key="8">
    <source>
        <dbReference type="EnsemblMetazoa" id="AALB007750-PA"/>
    </source>
</evidence>
<keyword evidence="2" id="KW-0677">Repeat</keyword>
<evidence type="ECO:0000256" key="6">
    <source>
        <dbReference type="ARBA" id="ARBA00023242"/>
    </source>
</evidence>
<dbReference type="Gene3D" id="4.10.280.10">
    <property type="entry name" value="Helix-loop-helix DNA-binding domain"/>
    <property type="match status" value="1"/>
</dbReference>
<dbReference type="Pfam" id="PF23171">
    <property type="entry name" value="bHLH_HIF1A"/>
    <property type="match status" value="1"/>
</dbReference>
<feature type="region of interest" description="Disordered" evidence="7">
    <location>
        <begin position="635"/>
        <end position="700"/>
    </location>
</feature>
<dbReference type="KEGG" id="aali:118457849"/>
<feature type="compositionally biased region" description="Low complexity" evidence="7">
    <location>
        <begin position="313"/>
        <end position="323"/>
    </location>
</feature>
<sequence length="716" mass="76967">MFPFSSLQVEYSNFHRSSQIMSNALSMSNSGFPHSWIVSGQDFCPITYSSIQSHNSAVSSNLATVEPGLIELRKEKSRDAARSRRGKENYEFYELAKMLPLPAAITSQLDKASIIRLTISYLKLKEFSESGVPSWCKEPLSFQSYNNAPQYFNEMFETHLGTHILQSLDGFAISTGVDGRFLYISETVSIYLGLSQVEMTGSSIFDYVHKHDHAEVEQQLGIRKTSDYSAYGGYGDEMPPEKPPANVAILKLDKQESNGVAPKPLLPGETFEGDDRAFCIRMKSTLTKRGCHFKSSGYRVILLLCHLRKRNNAANDDQQQQQQHQHHHNSSSNADKQTVIGMVGIGIALPPPSLHEIKLESDMFVFRTSLDLTIIHCENRISSFLDYSADELNGKSVYSLCHGQDAHKLKRSHSELIQKGQVLTPFYRILNKSAGYFWIQSCCTMVCQTKNMSDQTVICVNYIITRPEKENLILDVSQIPAPAGGGDGGGGDYHHHHGATNKLPSLGQKKPSAAAAAAIGELQDGKGLSGELAAVSVGHPGGAGSGGGGGQHLHGGGDGTAFLDGSATNHQHKELLLEKVKGGNSATTTTYGHGGHKLAGGGGGLAGLGLGLFGQEGKGKDQHDHGEHHYKEKGIGLGLGEREKGCSNSKQQRLKSGSPGAAILGTLPTESNGTGIGDKKSSGGSSGGGGKKGVNNRASVIRVLAKSSKKVLQESH</sequence>
<feature type="compositionally biased region" description="Basic and acidic residues" evidence="7">
    <location>
        <begin position="635"/>
        <end position="645"/>
    </location>
</feature>
<evidence type="ECO:0000256" key="4">
    <source>
        <dbReference type="ARBA" id="ARBA00023125"/>
    </source>
</evidence>
<dbReference type="FunFam" id="4.10.280.10:FF:000007">
    <property type="entry name" value="single-minded homolog 1 isoform X1"/>
    <property type="match status" value="1"/>
</dbReference>
<keyword evidence="3" id="KW-0805">Transcription regulation</keyword>
<dbReference type="VEuPathDB" id="VectorBase:AALB007750"/>
<comment type="subcellular location">
    <subcellularLocation>
        <location evidence="1">Nucleus</location>
    </subcellularLocation>
</comment>
<dbReference type="InterPro" id="IPR035965">
    <property type="entry name" value="PAS-like_dom_sf"/>
</dbReference>
<feature type="region of interest" description="Disordered" evidence="7">
    <location>
        <begin position="313"/>
        <end position="334"/>
    </location>
</feature>
<dbReference type="PROSITE" id="PS50888">
    <property type="entry name" value="BHLH"/>
    <property type="match status" value="1"/>
</dbReference>